<dbReference type="BioCyc" id="IAGG583356:GHAH-1012-MONOMER"/>
<accession>E0SNP8</accession>
<reference evidence="4 5" key="1">
    <citation type="journal article" date="2010" name="Stand. Genomic Sci.">
        <title>Complete genome sequence of Ignisphaera aggregans type strain (AQ1.S1).</title>
        <authorList>
            <person name="Goker M."/>
            <person name="Held B."/>
            <person name="Lapidus A."/>
            <person name="Nolan M."/>
            <person name="Spring S."/>
            <person name="Yasawong M."/>
            <person name="Lucas S."/>
            <person name="Glavina Del Rio T."/>
            <person name="Tice H."/>
            <person name="Cheng J.F."/>
            <person name="Goodwin L."/>
            <person name="Tapia R."/>
            <person name="Pitluck S."/>
            <person name="Liolios K."/>
            <person name="Ivanova N."/>
            <person name="Mavromatis K."/>
            <person name="Mikhailova N."/>
            <person name="Pati A."/>
            <person name="Chen A."/>
            <person name="Palaniappan K."/>
            <person name="Brambilla E."/>
            <person name="Land M."/>
            <person name="Hauser L."/>
            <person name="Chang Y.J."/>
            <person name="Jeffries C.D."/>
            <person name="Brettin T."/>
            <person name="Detter J.C."/>
            <person name="Han C."/>
            <person name="Rohde M."/>
            <person name="Sikorski J."/>
            <person name="Woyke T."/>
            <person name="Bristow J."/>
            <person name="Eisen J.A."/>
            <person name="Markowitz V."/>
            <person name="Hugenholtz P."/>
            <person name="Kyrpides N.C."/>
            <person name="Klenk H.P."/>
        </authorList>
    </citation>
    <scope>NUCLEOTIDE SEQUENCE [LARGE SCALE GENOMIC DNA]</scope>
    <source>
        <strain evidence="5">DSM 17230 / JCM 13409 / AQ1.S1</strain>
    </source>
</reference>
<dbReference type="GO" id="GO:0046961">
    <property type="term" value="F:proton-transporting ATPase activity, rotational mechanism"/>
    <property type="evidence" value="ECO:0007669"/>
    <property type="project" value="InterPro"/>
</dbReference>
<dbReference type="Proteomes" id="UP000001304">
    <property type="component" value="Chromosome"/>
</dbReference>
<comment type="similarity">
    <text evidence="3">Belongs to the V-ATPase proteolipid subunit family.</text>
</comment>
<evidence type="ECO:0008006" key="6">
    <source>
        <dbReference type="Google" id="ProtNLM"/>
    </source>
</evidence>
<protein>
    <recommendedName>
        <fullName evidence="6">ABC-2 type transporter</fullName>
    </recommendedName>
</protein>
<dbReference type="GO" id="GO:0033179">
    <property type="term" value="C:proton-transporting V-type ATPase, V0 domain"/>
    <property type="evidence" value="ECO:0007669"/>
    <property type="project" value="InterPro"/>
</dbReference>
<name>E0SNP8_IGNAA</name>
<dbReference type="AlphaFoldDB" id="E0SNP8"/>
<keyword evidence="1 3" id="KW-0813">Transport</keyword>
<dbReference type="STRING" id="583356.Igag_1030"/>
<keyword evidence="2 3" id="KW-0406">Ion transport</keyword>
<evidence type="ECO:0000256" key="2">
    <source>
        <dbReference type="ARBA" id="ARBA00023065"/>
    </source>
</evidence>
<evidence type="ECO:0000313" key="5">
    <source>
        <dbReference type="Proteomes" id="UP000001304"/>
    </source>
</evidence>
<evidence type="ECO:0000256" key="1">
    <source>
        <dbReference type="ARBA" id="ARBA00022448"/>
    </source>
</evidence>
<proteinExistence type="inferred from homology"/>
<feature type="transmembrane region" description="Helical" evidence="3">
    <location>
        <begin position="149"/>
        <end position="180"/>
    </location>
</feature>
<feature type="transmembrane region" description="Helical" evidence="3">
    <location>
        <begin position="116"/>
        <end position="143"/>
    </location>
</feature>
<evidence type="ECO:0000256" key="3">
    <source>
        <dbReference type="RuleBase" id="RU363060"/>
    </source>
</evidence>
<dbReference type="HOGENOM" id="CLU_1017831_0_0_2"/>
<organism evidence="4 5">
    <name type="scientific">Ignisphaera aggregans (strain DSM 17230 / JCM 13409 / AQ1.S1)</name>
    <dbReference type="NCBI Taxonomy" id="583356"/>
    <lineage>
        <taxon>Archaea</taxon>
        <taxon>Thermoproteota</taxon>
        <taxon>Thermoprotei</taxon>
        <taxon>Desulfurococcales</taxon>
        <taxon>Desulfurococcaceae</taxon>
        <taxon>Ignisphaera</taxon>
    </lineage>
</organism>
<keyword evidence="5" id="KW-1185">Reference proteome</keyword>
<sequence length="273" mass="30365">MKLIDAIKAVSYREVVWIRRYISDYIVIWIMPSFFALSMIFLPSIIGSMSETLNRFGMIVGIPLDLRKALVVSFSISGIIAVTGVVINDVIGTLFSEIRIMDVTPIILESVSMKNYLIATSIVRPIIMSFASTLYIAIALTLIDGINGFLTYLFLEIAIIISSIVLGLYSMIFAIILVFFSNIRRPWTIANSLAPAVLAGSGLYIPISMVPLILRIFAYTTPLPEVNSIIKMLATIGISNRLFISFTVITILFALYVSLIRIMSYRVDIGVRK</sequence>
<dbReference type="InterPro" id="IPR000245">
    <property type="entry name" value="ATPase_proteolipid_csu"/>
</dbReference>
<dbReference type="KEGG" id="iag:Igag_1030"/>
<dbReference type="PRINTS" id="PR00122">
    <property type="entry name" value="VACATPASE"/>
</dbReference>
<feature type="transmembrane region" description="Helical" evidence="3">
    <location>
        <begin position="69"/>
        <end position="95"/>
    </location>
</feature>
<feature type="transmembrane region" description="Helical" evidence="3">
    <location>
        <begin position="192"/>
        <end position="218"/>
    </location>
</feature>
<gene>
    <name evidence="4" type="ordered locus">Igag_1030</name>
</gene>
<feature type="transmembrane region" description="Helical" evidence="3">
    <location>
        <begin position="242"/>
        <end position="263"/>
    </location>
</feature>
<keyword evidence="3" id="KW-0472">Membrane</keyword>
<dbReference type="EMBL" id="CP002098">
    <property type="protein sequence ID" value="ADM27844.1"/>
    <property type="molecule type" value="Genomic_DNA"/>
</dbReference>
<keyword evidence="3" id="KW-0812">Transmembrane</keyword>
<evidence type="ECO:0000313" key="4">
    <source>
        <dbReference type="EMBL" id="ADM27844.1"/>
    </source>
</evidence>
<feature type="transmembrane region" description="Helical" evidence="3">
    <location>
        <begin position="21"/>
        <end position="49"/>
    </location>
</feature>
<comment type="caution">
    <text evidence="3">Lacks conserved residue(s) required for the propagation of feature annotation.</text>
</comment>
<keyword evidence="3" id="KW-1133">Transmembrane helix</keyword>